<keyword evidence="2" id="KW-0393">Immunoglobulin domain</keyword>
<dbReference type="FunFam" id="2.60.40.10:FF:000567">
    <property type="entry name" value="Uncharacterized protein, isoform G"/>
    <property type="match status" value="2"/>
</dbReference>
<dbReference type="SUPFAM" id="SSF48726">
    <property type="entry name" value="Immunoglobulin"/>
    <property type="match status" value="5"/>
</dbReference>
<dbReference type="InterPro" id="IPR036116">
    <property type="entry name" value="FN3_sf"/>
</dbReference>
<dbReference type="GO" id="GO:0009653">
    <property type="term" value="P:anatomical structure morphogenesis"/>
    <property type="evidence" value="ECO:0007669"/>
    <property type="project" value="UniProtKB-ARBA"/>
</dbReference>
<dbReference type="PANTHER" id="PTHR14340:SF9">
    <property type="entry name" value="FIBRONECTIN TYPE-III DOMAIN-CONTAINING PROTEIN"/>
    <property type="match status" value="1"/>
</dbReference>
<evidence type="ECO:0000259" key="4">
    <source>
        <dbReference type="PROSITE" id="PS50853"/>
    </source>
</evidence>
<accession>T1GCH3</accession>
<dbReference type="InterPro" id="IPR003599">
    <property type="entry name" value="Ig_sub"/>
</dbReference>
<dbReference type="FunFam" id="2.60.40.10:FF:002083">
    <property type="entry name" value="Protein CBR-UNC-22"/>
    <property type="match status" value="3"/>
</dbReference>
<dbReference type="FunFam" id="2.60.40.10:FF:000056">
    <property type="entry name" value="twitchin isoform X4"/>
    <property type="match status" value="2"/>
</dbReference>
<protein>
    <recommendedName>
        <fullName evidence="7">Twitchin</fullName>
    </recommendedName>
</protein>
<dbReference type="Pfam" id="PF07679">
    <property type="entry name" value="I-set"/>
    <property type="match status" value="4"/>
</dbReference>
<dbReference type="OMA" id="DWSERHM"/>
<dbReference type="Pfam" id="PF00041">
    <property type="entry name" value="fn3"/>
    <property type="match status" value="6"/>
</dbReference>
<dbReference type="Proteomes" id="UP000015102">
    <property type="component" value="Unassembled WGS sequence"/>
</dbReference>
<dbReference type="AlphaFoldDB" id="T1GCH3"/>
<dbReference type="EnsemblMetazoa" id="MESCA000987-RA">
    <property type="protein sequence ID" value="MESCA000987-PA"/>
    <property type="gene ID" value="MESCA000987"/>
</dbReference>
<feature type="domain" description="Ig-like" evidence="3">
    <location>
        <begin position="643"/>
        <end position="734"/>
    </location>
</feature>
<dbReference type="PROSITE" id="PS50835">
    <property type="entry name" value="IG_LIKE"/>
    <property type="match status" value="2"/>
</dbReference>
<feature type="domain" description="Ig-like" evidence="3">
    <location>
        <begin position="929"/>
        <end position="1018"/>
    </location>
</feature>
<evidence type="ECO:0000256" key="2">
    <source>
        <dbReference type="ARBA" id="ARBA00023319"/>
    </source>
</evidence>
<dbReference type="HOGENOM" id="CLU_251571_0_0_1"/>
<dbReference type="EMBL" id="CAQQ02143195">
    <property type="status" value="NOT_ANNOTATED_CDS"/>
    <property type="molecule type" value="Genomic_DNA"/>
</dbReference>
<dbReference type="EMBL" id="CAQQ02143196">
    <property type="status" value="NOT_ANNOTATED_CDS"/>
    <property type="molecule type" value="Genomic_DNA"/>
</dbReference>
<dbReference type="SMART" id="SM00060">
    <property type="entry name" value="FN3"/>
    <property type="match status" value="8"/>
</dbReference>
<dbReference type="InterPro" id="IPR036179">
    <property type="entry name" value="Ig-like_dom_sf"/>
</dbReference>
<feature type="domain" description="Fibronectin type-III" evidence="4">
    <location>
        <begin position="830"/>
        <end position="925"/>
    </location>
</feature>
<dbReference type="EMBL" id="CAQQ02143191">
    <property type="status" value="NOT_ANNOTATED_CDS"/>
    <property type="molecule type" value="Genomic_DNA"/>
</dbReference>
<dbReference type="PANTHER" id="PTHR14340">
    <property type="entry name" value="MICROFIBRIL-ASSOCIATED GLYCOPROTEIN 3"/>
    <property type="match status" value="1"/>
</dbReference>
<feature type="domain" description="Fibronectin type-III" evidence="4">
    <location>
        <begin position="121"/>
        <end position="216"/>
    </location>
</feature>
<organism evidence="5 6">
    <name type="scientific">Megaselia scalaris</name>
    <name type="common">Humpbacked fly</name>
    <name type="synonym">Phora scalaris</name>
    <dbReference type="NCBI Taxonomy" id="36166"/>
    <lineage>
        <taxon>Eukaryota</taxon>
        <taxon>Metazoa</taxon>
        <taxon>Ecdysozoa</taxon>
        <taxon>Arthropoda</taxon>
        <taxon>Hexapoda</taxon>
        <taxon>Insecta</taxon>
        <taxon>Pterygota</taxon>
        <taxon>Neoptera</taxon>
        <taxon>Endopterygota</taxon>
        <taxon>Diptera</taxon>
        <taxon>Brachycera</taxon>
        <taxon>Muscomorpha</taxon>
        <taxon>Platypezoidea</taxon>
        <taxon>Phoridae</taxon>
        <taxon>Megaseliini</taxon>
        <taxon>Megaselia</taxon>
    </lineage>
</organism>
<evidence type="ECO:0000313" key="6">
    <source>
        <dbReference type="Proteomes" id="UP000015102"/>
    </source>
</evidence>
<evidence type="ECO:0000259" key="3">
    <source>
        <dbReference type="PROSITE" id="PS50835"/>
    </source>
</evidence>
<dbReference type="STRING" id="36166.T1GCH3"/>
<dbReference type="GO" id="GO:0030154">
    <property type="term" value="P:cell differentiation"/>
    <property type="evidence" value="ECO:0007669"/>
    <property type="project" value="UniProtKB-ARBA"/>
</dbReference>
<dbReference type="CDD" id="cd05748">
    <property type="entry name" value="Ig_Titin_like"/>
    <property type="match status" value="1"/>
</dbReference>
<reference evidence="6" key="1">
    <citation type="submission" date="2013-02" db="EMBL/GenBank/DDBJ databases">
        <authorList>
            <person name="Hughes D."/>
        </authorList>
    </citation>
    <scope>NUCLEOTIDE SEQUENCE</scope>
    <source>
        <strain>Durham</strain>
        <strain evidence="6">NC isolate 2 -- Noor lab</strain>
    </source>
</reference>
<feature type="domain" description="Fibronectin type-III" evidence="4">
    <location>
        <begin position="1026"/>
        <end position="1121"/>
    </location>
</feature>
<dbReference type="SUPFAM" id="SSF49265">
    <property type="entry name" value="Fibronectin type III"/>
    <property type="match status" value="4"/>
</dbReference>
<dbReference type="PRINTS" id="PR00014">
    <property type="entry name" value="FNTYPEIII"/>
</dbReference>
<reference evidence="5" key="2">
    <citation type="submission" date="2015-06" db="UniProtKB">
        <authorList>
            <consortium name="EnsemblMetazoa"/>
        </authorList>
    </citation>
    <scope>IDENTIFICATION</scope>
</reference>
<dbReference type="Gene3D" id="2.60.40.10">
    <property type="entry name" value="Immunoglobulins"/>
    <property type="match status" value="12"/>
</dbReference>
<dbReference type="InterPro" id="IPR007110">
    <property type="entry name" value="Ig-like_dom"/>
</dbReference>
<evidence type="ECO:0000256" key="1">
    <source>
        <dbReference type="ARBA" id="ARBA00022737"/>
    </source>
</evidence>
<dbReference type="InterPro" id="IPR003961">
    <property type="entry name" value="FN3_dom"/>
</dbReference>
<dbReference type="PROSITE" id="PS50853">
    <property type="entry name" value="FN3"/>
    <property type="match status" value="6"/>
</dbReference>
<dbReference type="SMART" id="SM00408">
    <property type="entry name" value="IGc2"/>
    <property type="match status" value="4"/>
</dbReference>
<dbReference type="EMBL" id="CAQQ02143192">
    <property type="status" value="NOT_ANNOTATED_CDS"/>
    <property type="molecule type" value="Genomic_DNA"/>
</dbReference>
<proteinExistence type="predicted"/>
<evidence type="ECO:0008006" key="7">
    <source>
        <dbReference type="Google" id="ProtNLM"/>
    </source>
</evidence>
<evidence type="ECO:0000313" key="5">
    <source>
        <dbReference type="EnsemblMetazoa" id="MESCA000987-PA"/>
    </source>
</evidence>
<dbReference type="InterPro" id="IPR003598">
    <property type="entry name" value="Ig_sub2"/>
</dbReference>
<dbReference type="SMART" id="SM00409">
    <property type="entry name" value="IG"/>
    <property type="match status" value="5"/>
</dbReference>
<dbReference type="InterPro" id="IPR013783">
    <property type="entry name" value="Ig-like_fold"/>
</dbReference>
<feature type="domain" description="Fibronectin type-III" evidence="4">
    <location>
        <begin position="19"/>
        <end position="115"/>
    </location>
</feature>
<dbReference type="GO" id="GO:0030017">
    <property type="term" value="C:sarcomere"/>
    <property type="evidence" value="ECO:0007669"/>
    <property type="project" value="UniProtKB-ARBA"/>
</dbReference>
<dbReference type="FunFam" id="2.60.40.10:FF:000051">
    <property type="entry name" value="Uncharacterized protein, isoform J"/>
    <property type="match status" value="2"/>
</dbReference>
<sequence>SSGTCESVADVIVLDRPAAPRGPLEAEEVRADHVKVKWHKPEDDGGCELTGYALERMDEETGRWIPAGEVGPDETSFNFKGLTPNKKYKFRVKAINKEGESEPLETFDYILAKNPYDEPMKPGKPEIIDYDNMSVTLKWERPKSDGGRPITHYVIEQKDKFSPTWTEVMKTEGPTPEAKVGGLKEKQTYQFRVRAVNKAGQSEPSEPTDNHLCKHKNLKPQIDRSTFKKVILKAGRTHKWSVDVTGEPAPTLTWSWRDDIPLTSTERINIESVDYHTDLVIKNCKRNDTGKYKLKAENRNGVDTEICELIVLAAPAKPKGPLEVSDVHSKGCKLKWKKPDDDGGLTILDPTRINSGVYTLKAENVNGVDECDVEVTILDKPGKPEGPLEVSDVHKEGCKLKWKKPKDDGGLPLTAYVVEKMDLATGRWVPCGHVDPSKEEQEIKGLEPNHRYQFRVKAVNEEGESEPLETESAIVAKNPYDVASPPGIPEFEDWDEHHAGLSVNLDINIKGEPAPKVEWLFNGEPLVPTDENLRIDNVDYNTKFFILRSKRPQSGKYTIIATNEVGEDRADIEITVLGKPGKPKGPLEASDIHKHGCKLKWKKPEDDGGNEYQFRVVAVNKAGPSEPSDSSKTFVAKHRYLPPKIDRRNLRDLTISSGNSIKFDANIIGEPAPKVEWKYCGMPLRNSDKITIETPDYFTKLVVRPACRADSGEYLVIATNSSGQDSVTINVNVTDKPSAPEGPLQISDVHKNGCHLKWKRPKDDGGTPIEYYQIDKMDPTTGCWVPCCRSTEPQAEVSGLTPGAEYKFRVSAVNAEGESAPLVADETIIAKNPFDEPGKPENDSIDLAWTPPTSDGGSPVSSYIVEKKDKYGVWEKALEVPADSCKAKIPDLIEGQSYEFRVRAVNQAGPGLPSDATPPITAKPKNLAPHIDRTNLIEVKIKAGGNFNYDVKVSGEPAPTTKWLLKNKEVTGNDHVKVIHEPYNTKLIVKNADRSDSGTYTITAENVNGEDKVEVKVIVLDKPSPPNGPLKVDNVLANSCKLHWNPPDDDGGQPIENYVIEKMDEITGRWVPAGETDGPTTSFDVKGLTPNHKYKFRVRARNRQGTSDPLTTPHAIEAKNPFDIPGTPGKPEIKDYDHDFVELQWARPESDGGSPILDILLKRKTN</sequence>
<keyword evidence="1" id="KW-0677">Repeat</keyword>
<dbReference type="CDD" id="cd00063">
    <property type="entry name" value="FN3"/>
    <property type="match status" value="7"/>
</dbReference>
<keyword evidence="6" id="KW-1185">Reference proteome</keyword>
<dbReference type="EMBL" id="CAQQ02143194">
    <property type="status" value="NOT_ANNOTATED_CDS"/>
    <property type="molecule type" value="Genomic_DNA"/>
</dbReference>
<feature type="domain" description="Fibronectin type-III" evidence="4">
    <location>
        <begin position="384"/>
        <end position="479"/>
    </location>
</feature>
<feature type="domain" description="Fibronectin type-III" evidence="4">
    <location>
        <begin position="740"/>
        <end position="827"/>
    </location>
</feature>
<dbReference type="InterPro" id="IPR013098">
    <property type="entry name" value="Ig_I-set"/>
</dbReference>
<dbReference type="EMBL" id="CAQQ02143193">
    <property type="status" value="NOT_ANNOTATED_CDS"/>
    <property type="molecule type" value="Genomic_DNA"/>
</dbReference>
<dbReference type="FunFam" id="2.60.40.10:FF:001003">
    <property type="entry name" value="titin isoform X1"/>
    <property type="match status" value="1"/>
</dbReference>
<name>T1GCH3_MEGSC</name>